<dbReference type="RefSeq" id="WP_051031431.1">
    <property type="nucleotide sequence ID" value="NZ_CAWPHS010000038.1"/>
</dbReference>
<evidence type="ECO:0000259" key="8">
    <source>
        <dbReference type="Pfam" id="PF01435"/>
    </source>
</evidence>
<keyword evidence="3 6" id="KW-0378">Hydrolase</keyword>
<evidence type="ECO:0000256" key="6">
    <source>
        <dbReference type="RuleBase" id="RU003983"/>
    </source>
</evidence>
<evidence type="ECO:0000256" key="4">
    <source>
        <dbReference type="ARBA" id="ARBA00022833"/>
    </source>
</evidence>
<dbReference type="CDD" id="cd07326">
    <property type="entry name" value="M56_BlaR1_MecR1_like"/>
    <property type="match status" value="1"/>
</dbReference>
<dbReference type="PANTHER" id="PTHR34978">
    <property type="entry name" value="POSSIBLE SENSOR-TRANSDUCER PROTEIN BLAR"/>
    <property type="match status" value="1"/>
</dbReference>
<dbReference type="AlphaFoldDB" id="A0A7X6M511"/>
<keyword evidence="5 6" id="KW-0482">Metalloprotease</keyword>
<keyword evidence="7" id="KW-0812">Transmembrane</keyword>
<evidence type="ECO:0000256" key="1">
    <source>
        <dbReference type="ARBA" id="ARBA00022670"/>
    </source>
</evidence>
<dbReference type="GO" id="GO:0046872">
    <property type="term" value="F:metal ion binding"/>
    <property type="evidence" value="ECO:0007669"/>
    <property type="project" value="UniProtKB-KW"/>
</dbReference>
<evidence type="ECO:0000256" key="3">
    <source>
        <dbReference type="ARBA" id="ARBA00022801"/>
    </source>
</evidence>
<comment type="caution">
    <text evidence="9">The sequence shown here is derived from an EMBL/GenBank/DDBJ whole genome shotgun (WGS) entry which is preliminary data.</text>
</comment>
<proteinExistence type="inferred from homology"/>
<reference evidence="9 10" key="1">
    <citation type="submission" date="2020-04" db="EMBL/GenBank/DDBJ databases">
        <title>MicrobeNet Type strains.</title>
        <authorList>
            <person name="Nicholson A.C."/>
        </authorList>
    </citation>
    <scope>NUCLEOTIDE SEQUENCE [LARGE SCALE GENOMIC DNA]</scope>
    <source>
        <strain evidence="9 10">DSM 44445</strain>
    </source>
</reference>
<comment type="similarity">
    <text evidence="6">Belongs to the peptidase M48 family.</text>
</comment>
<dbReference type="PANTHER" id="PTHR34978:SF3">
    <property type="entry name" value="SLR0241 PROTEIN"/>
    <property type="match status" value="1"/>
</dbReference>
<dbReference type="GO" id="GO:0004222">
    <property type="term" value="F:metalloendopeptidase activity"/>
    <property type="evidence" value="ECO:0007669"/>
    <property type="project" value="InterPro"/>
</dbReference>
<dbReference type="InterPro" id="IPR052173">
    <property type="entry name" value="Beta-lactam_resp_regulator"/>
</dbReference>
<organism evidence="9 10">
    <name type="scientific">Nocardia veterana</name>
    <dbReference type="NCBI Taxonomy" id="132249"/>
    <lineage>
        <taxon>Bacteria</taxon>
        <taxon>Bacillati</taxon>
        <taxon>Actinomycetota</taxon>
        <taxon>Actinomycetes</taxon>
        <taxon>Mycobacteriales</taxon>
        <taxon>Nocardiaceae</taxon>
        <taxon>Nocardia</taxon>
    </lineage>
</organism>
<dbReference type="Proteomes" id="UP000523447">
    <property type="component" value="Unassembled WGS sequence"/>
</dbReference>
<keyword evidence="4 6" id="KW-0862">Zinc</keyword>
<keyword evidence="10" id="KW-1185">Reference proteome</keyword>
<dbReference type="GO" id="GO:0006508">
    <property type="term" value="P:proteolysis"/>
    <property type="evidence" value="ECO:0007669"/>
    <property type="project" value="UniProtKB-KW"/>
</dbReference>
<evidence type="ECO:0000256" key="2">
    <source>
        <dbReference type="ARBA" id="ARBA00022723"/>
    </source>
</evidence>
<dbReference type="InterPro" id="IPR001915">
    <property type="entry name" value="Peptidase_M48"/>
</dbReference>
<feature type="domain" description="Peptidase M48" evidence="8">
    <location>
        <begin position="146"/>
        <end position="206"/>
    </location>
</feature>
<feature type="transmembrane region" description="Helical" evidence="7">
    <location>
        <begin position="302"/>
        <end position="331"/>
    </location>
</feature>
<keyword evidence="7" id="KW-1133">Transmembrane helix</keyword>
<dbReference type="Pfam" id="PF01435">
    <property type="entry name" value="Peptidase_M48"/>
    <property type="match status" value="1"/>
</dbReference>
<dbReference type="Gene3D" id="3.30.2010.10">
    <property type="entry name" value="Metalloproteases ('zincins'), catalytic domain"/>
    <property type="match status" value="1"/>
</dbReference>
<keyword evidence="2" id="KW-0479">Metal-binding</keyword>
<keyword evidence="7" id="KW-0472">Membrane</keyword>
<gene>
    <name evidence="9" type="ORF">HGA07_27325</name>
</gene>
<comment type="cofactor">
    <cofactor evidence="6">
        <name>Zn(2+)</name>
        <dbReference type="ChEBI" id="CHEBI:29105"/>
    </cofactor>
    <text evidence="6">Binds 1 zinc ion per subunit.</text>
</comment>
<feature type="transmembrane region" description="Helical" evidence="7">
    <location>
        <begin position="33"/>
        <end position="59"/>
    </location>
</feature>
<sequence>MTLALCLLGYSALVCVLGPPILTRLTAHGSVPALGVAVWLTALVAVLGAWAGAAVASAVQVAHIWDLPMAHLFDDCVVAMRATADGRHGVPAQIVALASTLILTGFVAGRGVRVVRSVLRARTTSADHARSASIIGRRLTGAEGNAVIIDAPQKAAYCVAGRPGAVVVTSAAVAALDRPQLAAVLAHEDAHLTGRHHLIRACTRALAAALPRIRLFAMADDRVAHLLEMCADDRAAGRHSRTTILTALLALSGAVDDEIRSAAPGSMPDIALGTSGLAVAARVDRLLSSESRARRAGHGLRLGAAATVLTAIPASGYLLVHFGMAGCLPFLH</sequence>
<dbReference type="EMBL" id="JAAXPE010000043">
    <property type="protein sequence ID" value="NKY89307.1"/>
    <property type="molecule type" value="Genomic_DNA"/>
</dbReference>
<keyword evidence="1 6" id="KW-0645">Protease</keyword>
<evidence type="ECO:0000256" key="7">
    <source>
        <dbReference type="SAM" id="Phobius"/>
    </source>
</evidence>
<accession>A0A7X6M511</accession>
<evidence type="ECO:0000313" key="9">
    <source>
        <dbReference type="EMBL" id="NKY89307.1"/>
    </source>
</evidence>
<protein>
    <submittedName>
        <fullName evidence="9">M56 family metallopeptidase</fullName>
    </submittedName>
</protein>
<evidence type="ECO:0000256" key="5">
    <source>
        <dbReference type="ARBA" id="ARBA00023049"/>
    </source>
</evidence>
<name>A0A7X6M511_9NOCA</name>
<evidence type="ECO:0000313" key="10">
    <source>
        <dbReference type="Proteomes" id="UP000523447"/>
    </source>
</evidence>